<dbReference type="AlphaFoldDB" id="A0A9J6P600"/>
<protein>
    <submittedName>
        <fullName evidence="2">Uncharacterized protein</fullName>
    </submittedName>
</protein>
<evidence type="ECO:0000256" key="1">
    <source>
        <dbReference type="SAM" id="Phobius"/>
    </source>
</evidence>
<dbReference type="Proteomes" id="UP001056429">
    <property type="component" value="Unassembled WGS sequence"/>
</dbReference>
<dbReference type="RefSeq" id="WP_250860713.1">
    <property type="nucleotide sequence ID" value="NZ_JAGSOJ010000004.1"/>
</dbReference>
<accession>A0A9J6P600</accession>
<feature type="transmembrane region" description="Helical" evidence="1">
    <location>
        <begin position="107"/>
        <end position="124"/>
    </location>
</feature>
<proteinExistence type="predicted"/>
<feature type="transmembrane region" description="Helical" evidence="1">
    <location>
        <begin position="72"/>
        <end position="95"/>
    </location>
</feature>
<evidence type="ECO:0000313" key="3">
    <source>
        <dbReference type="Proteomes" id="UP001056429"/>
    </source>
</evidence>
<feature type="transmembrane region" description="Helical" evidence="1">
    <location>
        <begin position="48"/>
        <end position="66"/>
    </location>
</feature>
<keyword evidence="3" id="KW-1185">Reference proteome</keyword>
<keyword evidence="1" id="KW-1133">Transmembrane helix</keyword>
<dbReference type="EMBL" id="JAGSOJ010000004">
    <property type="protein sequence ID" value="MCM1991574.1"/>
    <property type="molecule type" value="Genomic_DNA"/>
</dbReference>
<comment type="caution">
    <text evidence="2">The sequence shown here is derived from an EMBL/GenBank/DDBJ whole genome shotgun (WGS) entry which is preliminary data.</text>
</comment>
<sequence>MDKLWWGVMMMLFDVRIFRFDILPDIVGIILIYIAVTELEGYNEDFKNAKSLSVIVGILILLRFIFRSSLLFLTIEVIVTIPMIYFIFNGVSNLVLRVGYDNISEKLLNYFRIYVVLIICMLTLRLFRSGVILVMAELGINIVAILVCVTFYKAKELVK</sequence>
<reference evidence="2" key="2">
    <citation type="submission" date="2021-04" db="EMBL/GenBank/DDBJ databases">
        <authorList>
            <person name="Dong X."/>
        </authorList>
    </citation>
    <scope>NUCLEOTIDE SEQUENCE</scope>
    <source>
        <strain evidence="2">ZWT</strain>
    </source>
</reference>
<keyword evidence="1" id="KW-0472">Membrane</keyword>
<name>A0A9J6P600_9CLOT</name>
<organism evidence="2 3">
    <name type="scientific">Oceanirhabdus seepicola</name>
    <dbReference type="NCBI Taxonomy" id="2828781"/>
    <lineage>
        <taxon>Bacteria</taxon>
        <taxon>Bacillati</taxon>
        <taxon>Bacillota</taxon>
        <taxon>Clostridia</taxon>
        <taxon>Eubacteriales</taxon>
        <taxon>Clostridiaceae</taxon>
        <taxon>Oceanirhabdus</taxon>
    </lineage>
</organism>
<reference evidence="2" key="1">
    <citation type="journal article" date="2021" name="mSystems">
        <title>Bacteria and Archaea Synergistically Convert Glycine Betaine to Biogenic Methane in the Formosa Cold Seep of the South China Sea.</title>
        <authorList>
            <person name="Li L."/>
            <person name="Zhang W."/>
            <person name="Zhang S."/>
            <person name="Song L."/>
            <person name="Sun Q."/>
            <person name="Zhang H."/>
            <person name="Xiang H."/>
            <person name="Dong X."/>
        </authorList>
    </citation>
    <scope>NUCLEOTIDE SEQUENCE</scope>
    <source>
        <strain evidence="2">ZWT</strain>
    </source>
</reference>
<gene>
    <name evidence="2" type="ORF">KDK92_17705</name>
</gene>
<keyword evidence="1" id="KW-0812">Transmembrane</keyword>
<evidence type="ECO:0000313" key="2">
    <source>
        <dbReference type="EMBL" id="MCM1991574.1"/>
    </source>
</evidence>
<feature type="transmembrane region" description="Helical" evidence="1">
    <location>
        <begin position="130"/>
        <end position="152"/>
    </location>
</feature>
<feature type="transmembrane region" description="Helical" evidence="1">
    <location>
        <begin position="17"/>
        <end position="36"/>
    </location>
</feature>